<proteinExistence type="predicted"/>
<feature type="non-terminal residue" evidence="2">
    <location>
        <position position="1"/>
    </location>
</feature>
<comment type="caution">
    <text evidence="2">The sequence shown here is derived from an EMBL/GenBank/DDBJ whole genome shotgun (WGS) entry which is preliminary data.</text>
</comment>
<feature type="transmembrane region" description="Helical" evidence="1">
    <location>
        <begin position="250"/>
        <end position="273"/>
    </location>
</feature>
<sequence length="341" mass="39731">VHSTPLQLPMRQTKFSTVRFSLLRIVKFASKRIFSDKLDHCQVRIMDKHYELAILVQKLFIDRYPFLYKFPVFIRMGKGRIHLVRAERKFDRVQSMFSLLILAGIVYACGRAISIKLKQSPTAWMDVRIWAWSFMTVISICGACFYYLWMVEGKEIMIFWGNEMLQLELDLSNATGQSMQSAGVSDGLLDTLILFGFKLFIWTSYLLTPLLTVILMVRGVDPQFYIVKYMRTAYLSIRILARAVTLNNNIFLRFVFEIGLVIGRFFAMIVALYEVLRVMGAVFGSVYIIVNIATKIAELIPKIVMANRRRIQAGLFHRHILYYVMIQMAVQTWRISLRLLR</sequence>
<feature type="transmembrane region" description="Helical" evidence="1">
    <location>
        <begin position="279"/>
        <end position="300"/>
    </location>
</feature>
<keyword evidence="3" id="KW-1185">Reference proteome</keyword>
<feature type="transmembrane region" description="Helical" evidence="1">
    <location>
        <begin position="199"/>
        <end position="217"/>
    </location>
</feature>
<accession>A0A226DAW8</accession>
<protein>
    <submittedName>
        <fullName evidence="2">Uncharacterized protein</fullName>
    </submittedName>
</protein>
<gene>
    <name evidence="2" type="ORF">Fcan01_22801</name>
</gene>
<keyword evidence="1" id="KW-0812">Transmembrane</keyword>
<dbReference type="EMBL" id="LNIX01000026">
    <property type="protein sequence ID" value="OXA42280.1"/>
    <property type="molecule type" value="Genomic_DNA"/>
</dbReference>
<keyword evidence="1" id="KW-1133">Transmembrane helix</keyword>
<evidence type="ECO:0000313" key="2">
    <source>
        <dbReference type="EMBL" id="OXA42280.1"/>
    </source>
</evidence>
<feature type="transmembrane region" description="Helical" evidence="1">
    <location>
        <begin position="129"/>
        <end position="149"/>
    </location>
</feature>
<dbReference type="AlphaFoldDB" id="A0A226DAW8"/>
<dbReference type="Proteomes" id="UP000198287">
    <property type="component" value="Unassembled WGS sequence"/>
</dbReference>
<name>A0A226DAW8_FOLCA</name>
<organism evidence="2 3">
    <name type="scientific">Folsomia candida</name>
    <name type="common">Springtail</name>
    <dbReference type="NCBI Taxonomy" id="158441"/>
    <lineage>
        <taxon>Eukaryota</taxon>
        <taxon>Metazoa</taxon>
        <taxon>Ecdysozoa</taxon>
        <taxon>Arthropoda</taxon>
        <taxon>Hexapoda</taxon>
        <taxon>Collembola</taxon>
        <taxon>Entomobryomorpha</taxon>
        <taxon>Isotomoidea</taxon>
        <taxon>Isotomidae</taxon>
        <taxon>Proisotominae</taxon>
        <taxon>Folsomia</taxon>
    </lineage>
</organism>
<evidence type="ECO:0000256" key="1">
    <source>
        <dbReference type="SAM" id="Phobius"/>
    </source>
</evidence>
<feature type="transmembrane region" description="Helical" evidence="1">
    <location>
        <begin position="97"/>
        <end position="117"/>
    </location>
</feature>
<keyword evidence="1" id="KW-0472">Membrane</keyword>
<reference evidence="2 3" key="1">
    <citation type="submission" date="2015-12" db="EMBL/GenBank/DDBJ databases">
        <title>The genome of Folsomia candida.</title>
        <authorList>
            <person name="Faddeeva A."/>
            <person name="Derks M.F."/>
            <person name="Anvar Y."/>
            <person name="Smit S."/>
            <person name="Van Straalen N."/>
            <person name="Roelofs D."/>
        </authorList>
    </citation>
    <scope>NUCLEOTIDE SEQUENCE [LARGE SCALE GENOMIC DNA]</scope>
    <source>
        <strain evidence="2 3">VU population</strain>
        <tissue evidence="2">Whole body</tissue>
    </source>
</reference>
<evidence type="ECO:0000313" key="3">
    <source>
        <dbReference type="Proteomes" id="UP000198287"/>
    </source>
</evidence>